<comment type="caution">
    <text evidence="4">The sequence shown here is derived from an EMBL/GenBank/DDBJ whole genome shotgun (WGS) entry which is preliminary data.</text>
</comment>
<keyword evidence="2" id="KW-0521">NADP</keyword>
<evidence type="ECO:0000256" key="2">
    <source>
        <dbReference type="ARBA" id="ARBA00022857"/>
    </source>
</evidence>
<dbReference type="FunFam" id="3.40.50.720:FF:000281">
    <property type="entry name" value="Uncharacterized oxidoreductase YIR035C"/>
    <property type="match status" value="1"/>
</dbReference>
<comment type="similarity">
    <text evidence="1">Belongs to the short-chain dehydrogenases/reductases (SDR) family.</text>
</comment>
<dbReference type="InterPro" id="IPR002347">
    <property type="entry name" value="SDR_fam"/>
</dbReference>
<evidence type="ECO:0000313" key="4">
    <source>
        <dbReference type="EMBL" id="KAH3675936.1"/>
    </source>
</evidence>
<dbReference type="SUPFAM" id="SSF51735">
    <property type="entry name" value="NAD(P)-binding Rossmann-fold domains"/>
    <property type="match status" value="1"/>
</dbReference>
<proteinExistence type="inferred from homology"/>
<keyword evidence="3" id="KW-0560">Oxidoreductase</keyword>
<dbReference type="Proteomes" id="UP000769528">
    <property type="component" value="Unassembled WGS sequence"/>
</dbReference>
<name>A0A9P8TF00_9ASCO</name>
<keyword evidence="5" id="KW-1185">Reference proteome</keyword>
<dbReference type="PANTHER" id="PTHR43008:SF8">
    <property type="entry name" value="BENZIL REDUCTASE ((S)-BENZOIN FORMING) IRC24"/>
    <property type="match status" value="1"/>
</dbReference>
<dbReference type="GO" id="GO:0050664">
    <property type="term" value="F:oxidoreductase activity, acting on NAD(P)H, oxygen as acceptor"/>
    <property type="evidence" value="ECO:0007669"/>
    <property type="project" value="TreeGrafter"/>
</dbReference>
<dbReference type="InterPro" id="IPR036291">
    <property type="entry name" value="NAD(P)-bd_dom_sf"/>
</dbReference>
<dbReference type="Gene3D" id="3.40.50.720">
    <property type="entry name" value="NAD(P)-binding Rossmann-like Domain"/>
    <property type="match status" value="1"/>
</dbReference>
<evidence type="ECO:0000256" key="3">
    <source>
        <dbReference type="ARBA" id="ARBA00023002"/>
    </source>
</evidence>
<protein>
    <submittedName>
        <fullName evidence="4">Uncharacterized protein</fullName>
    </submittedName>
</protein>
<evidence type="ECO:0000256" key="1">
    <source>
        <dbReference type="ARBA" id="ARBA00006484"/>
    </source>
</evidence>
<dbReference type="OrthoDB" id="153074at2759"/>
<gene>
    <name evidence="4" type="ORF">WICMUC_002232</name>
</gene>
<dbReference type="Pfam" id="PF00106">
    <property type="entry name" value="adh_short"/>
    <property type="match status" value="1"/>
</dbReference>
<organism evidence="4 5">
    <name type="scientific">Wickerhamomyces mucosus</name>
    <dbReference type="NCBI Taxonomy" id="1378264"/>
    <lineage>
        <taxon>Eukaryota</taxon>
        <taxon>Fungi</taxon>
        <taxon>Dikarya</taxon>
        <taxon>Ascomycota</taxon>
        <taxon>Saccharomycotina</taxon>
        <taxon>Saccharomycetes</taxon>
        <taxon>Phaffomycetales</taxon>
        <taxon>Wickerhamomycetaceae</taxon>
        <taxon>Wickerhamomyces</taxon>
    </lineage>
</organism>
<reference evidence="4" key="2">
    <citation type="submission" date="2021-01" db="EMBL/GenBank/DDBJ databases">
        <authorList>
            <person name="Schikora-Tamarit M.A."/>
        </authorList>
    </citation>
    <scope>NUCLEOTIDE SEQUENCE</scope>
    <source>
        <strain evidence="4">CBS6341</strain>
    </source>
</reference>
<sequence>MTVVIVTGASRGIGKAITDILLNDPSTKVLAVARNEDPLTNLKIKYGEDRVATLAGDVSQENTVKEIIELAISRFGSIDAIVANAGVLNPVDKVENANLTEWKELFNINFFSIVSLVANALPHLRNSKGRVVLVSSGASTKGYVTSKAALNHYAIQLSSEEKDISVISVAPGVVDTQMQIDIREKFGKNMTPEALKRFTDLKSNHELLDPIVPATIYANLASKGFDKELNGKYLRYNDPLLESYSV</sequence>
<reference evidence="4" key="1">
    <citation type="journal article" date="2021" name="Open Biol.">
        <title>Shared evolutionary footprints suggest mitochondrial oxidative damage underlies multiple complex I losses in fungi.</title>
        <authorList>
            <person name="Schikora-Tamarit M.A."/>
            <person name="Marcet-Houben M."/>
            <person name="Nosek J."/>
            <person name="Gabaldon T."/>
        </authorList>
    </citation>
    <scope>NUCLEOTIDE SEQUENCE</scope>
    <source>
        <strain evidence="4">CBS6341</strain>
    </source>
</reference>
<dbReference type="PRINTS" id="PR00081">
    <property type="entry name" value="GDHRDH"/>
</dbReference>
<dbReference type="EMBL" id="JAEUBF010000681">
    <property type="protein sequence ID" value="KAH3675936.1"/>
    <property type="molecule type" value="Genomic_DNA"/>
</dbReference>
<dbReference type="AlphaFoldDB" id="A0A9P8TF00"/>
<dbReference type="PANTHER" id="PTHR43008">
    <property type="entry name" value="BENZIL REDUCTASE"/>
    <property type="match status" value="1"/>
</dbReference>
<evidence type="ECO:0000313" key="5">
    <source>
        <dbReference type="Proteomes" id="UP000769528"/>
    </source>
</evidence>
<accession>A0A9P8TF00</accession>